<reference evidence="2" key="2">
    <citation type="submission" date="2021-04" db="EMBL/GenBank/DDBJ databases">
        <title>Isolation and characterization of a novel species of the genus Sulfurimonas.</title>
        <authorList>
            <person name="Fukui M."/>
        </authorList>
    </citation>
    <scope>NUCLEOTIDE SEQUENCE</scope>
    <source>
        <strain evidence="2">H1576</strain>
    </source>
</reference>
<gene>
    <name evidence="2" type="ORF">GJV85_00765</name>
</gene>
<dbReference type="InterPro" id="IPR012902">
    <property type="entry name" value="N_methyl_site"/>
</dbReference>
<evidence type="ECO:0000313" key="2">
    <source>
        <dbReference type="EMBL" id="QSZ40709.1"/>
    </source>
</evidence>
<keyword evidence="1" id="KW-1133">Transmembrane helix</keyword>
<dbReference type="NCBIfam" id="TIGR02532">
    <property type="entry name" value="IV_pilin_GFxxxE"/>
    <property type="match status" value="1"/>
</dbReference>
<dbReference type="Pfam" id="PF07963">
    <property type="entry name" value="N_methyl"/>
    <property type="match status" value="1"/>
</dbReference>
<protein>
    <submittedName>
        <fullName evidence="2">Prepilin-type N-terminal cleavage/methylation domain-containing protein</fullName>
    </submittedName>
</protein>
<sequence>MRRAFTLVELMVSVAILSLIMIFLYKSYAELNISNKIYEKEVTKIEKIELLKKTIYLDFSLLKPSSVNIINESKTEDVFYAQTSHSIHDRINPYIAYIVKEKKLYRLESLKQFKEYPLGVESEFEGDYLGDVEIFRVYKSQDQKSNEYLVNIEFQMKNEILLKIKALNSK</sequence>
<dbReference type="KEGG" id="saqt:GJV85_00765"/>
<reference evidence="2" key="1">
    <citation type="submission" date="2019-11" db="EMBL/GenBank/DDBJ databases">
        <authorList>
            <person name="Kojima H."/>
        </authorList>
    </citation>
    <scope>NUCLEOTIDE SEQUENCE</scope>
    <source>
        <strain evidence="2">H1576</strain>
    </source>
</reference>
<evidence type="ECO:0000313" key="3">
    <source>
        <dbReference type="Proteomes" id="UP000671852"/>
    </source>
</evidence>
<dbReference type="AlphaFoldDB" id="A0A975AY63"/>
<name>A0A975AY63_9BACT</name>
<dbReference type="EMBL" id="CP046072">
    <property type="protein sequence ID" value="QSZ40709.1"/>
    <property type="molecule type" value="Genomic_DNA"/>
</dbReference>
<proteinExistence type="predicted"/>
<feature type="transmembrane region" description="Helical" evidence="1">
    <location>
        <begin position="7"/>
        <end position="25"/>
    </location>
</feature>
<accession>A0A975AY63</accession>
<organism evidence="2 3">
    <name type="scientific">Sulfurimonas aquatica</name>
    <dbReference type="NCBI Taxonomy" id="2672570"/>
    <lineage>
        <taxon>Bacteria</taxon>
        <taxon>Pseudomonadati</taxon>
        <taxon>Campylobacterota</taxon>
        <taxon>Epsilonproteobacteria</taxon>
        <taxon>Campylobacterales</taxon>
        <taxon>Sulfurimonadaceae</taxon>
        <taxon>Sulfurimonas</taxon>
    </lineage>
</organism>
<dbReference type="Proteomes" id="UP000671852">
    <property type="component" value="Chromosome"/>
</dbReference>
<keyword evidence="1" id="KW-0472">Membrane</keyword>
<evidence type="ECO:0000256" key="1">
    <source>
        <dbReference type="SAM" id="Phobius"/>
    </source>
</evidence>
<keyword evidence="1" id="KW-0812">Transmembrane</keyword>
<keyword evidence="3" id="KW-1185">Reference proteome</keyword>
<dbReference type="RefSeq" id="WP_207561987.1">
    <property type="nucleotide sequence ID" value="NZ_CP046072.1"/>
</dbReference>